<keyword evidence="4" id="KW-1185">Reference proteome</keyword>
<comment type="caution">
    <text evidence="3">The sequence shown here is derived from an EMBL/GenBank/DDBJ whole genome shotgun (WGS) entry which is preliminary data.</text>
</comment>
<dbReference type="InterPro" id="IPR023210">
    <property type="entry name" value="NADP_OxRdtase_dom"/>
</dbReference>
<sequence>MSSKANIPLRQLGKDGPMVPAMGFGAMGLTFHYGNPLPDEDIFAILDRAYELGCTFWDTADFYLLSEAAIGRWFKRTGKRDDIFLATKFGFTFQENGLGRDSSPEHCREAFEKSLKALGAETIDLCRSNSSPSPRSERRVEEFMMPADYVHILDDVTPIEKTMEALVELQKQGKIKHIGLSNVSARCLRRAVAIAPVAAMQAEYRLLSREIEGTTGPERNLVSTCHELGVAIVAATPLGRGILTSTHVEGKPLGGENDQRSVMMPRFLGDNPKHNADIVKQLAVFAERKGCSLTQLALAWLLKQKDVFVIPGTRRVKYLEDNWKSATNVSLTDGEEAEIRAFAESVKIAGDPVPEGVASWYYLDSAELQD</sequence>
<evidence type="ECO:0000256" key="1">
    <source>
        <dbReference type="ARBA" id="ARBA00023002"/>
    </source>
</evidence>
<dbReference type="PANTHER" id="PTHR43625:SF40">
    <property type="entry name" value="ALDO-KETO REDUCTASE YAKC [NADP(+)]"/>
    <property type="match status" value="1"/>
</dbReference>
<dbReference type="InterPro" id="IPR036812">
    <property type="entry name" value="NAD(P)_OxRdtase_dom_sf"/>
</dbReference>
<dbReference type="GO" id="GO:0005737">
    <property type="term" value="C:cytoplasm"/>
    <property type="evidence" value="ECO:0007669"/>
    <property type="project" value="TreeGrafter"/>
</dbReference>
<dbReference type="EMBL" id="JAPDFR010000004">
    <property type="protein sequence ID" value="KAK0387408.1"/>
    <property type="molecule type" value="Genomic_DNA"/>
</dbReference>
<reference evidence="3" key="1">
    <citation type="submission" date="2022-10" db="EMBL/GenBank/DDBJ databases">
        <title>Determination and structural analysis of whole genome sequence of Sarocladium strictum F4-1.</title>
        <authorList>
            <person name="Hu L."/>
            <person name="Jiang Y."/>
        </authorList>
    </citation>
    <scope>NUCLEOTIDE SEQUENCE</scope>
    <source>
        <strain evidence="3">F4-1</strain>
    </source>
</reference>
<evidence type="ECO:0000313" key="3">
    <source>
        <dbReference type="EMBL" id="KAK0387408.1"/>
    </source>
</evidence>
<keyword evidence="1" id="KW-0560">Oxidoreductase</keyword>
<gene>
    <name evidence="3" type="ORF">NLU13_5720</name>
</gene>
<proteinExistence type="predicted"/>
<dbReference type="GO" id="GO:0016491">
    <property type="term" value="F:oxidoreductase activity"/>
    <property type="evidence" value="ECO:0007669"/>
    <property type="project" value="UniProtKB-KW"/>
</dbReference>
<dbReference type="SUPFAM" id="SSF51430">
    <property type="entry name" value="NAD(P)-linked oxidoreductase"/>
    <property type="match status" value="1"/>
</dbReference>
<dbReference type="Proteomes" id="UP001175261">
    <property type="component" value="Unassembled WGS sequence"/>
</dbReference>
<protein>
    <recommendedName>
        <fullName evidence="2">NADP-dependent oxidoreductase domain-containing protein</fullName>
    </recommendedName>
</protein>
<organism evidence="3 4">
    <name type="scientific">Sarocladium strictum</name>
    <name type="common">Black bundle disease fungus</name>
    <name type="synonym">Acremonium strictum</name>
    <dbReference type="NCBI Taxonomy" id="5046"/>
    <lineage>
        <taxon>Eukaryota</taxon>
        <taxon>Fungi</taxon>
        <taxon>Dikarya</taxon>
        <taxon>Ascomycota</taxon>
        <taxon>Pezizomycotina</taxon>
        <taxon>Sordariomycetes</taxon>
        <taxon>Hypocreomycetidae</taxon>
        <taxon>Hypocreales</taxon>
        <taxon>Sarocladiaceae</taxon>
        <taxon>Sarocladium</taxon>
    </lineage>
</organism>
<evidence type="ECO:0000259" key="2">
    <source>
        <dbReference type="Pfam" id="PF00248"/>
    </source>
</evidence>
<dbReference type="InterPro" id="IPR050791">
    <property type="entry name" value="Aldo-Keto_reductase"/>
</dbReference>
<dbReference type="Gene3D" id="3.20.20.100">
    <property type="entry name" value="NADP-dependent oxidoreductase domain"/>
    <property type="match status" value="1"/>
</dbReference>
<dbReference type="AlphaFoldDB" id="A0AA39L7X6"/>
<name>A0AA39L7X6_SARSR</name>
<dbReference type="PANTHER" id="PTHR43625">
    <property type="entry name" value="AFLATOXIN B1 ALDEHYDE REDUCTASE"/>
    <property type="match status" value="1"/>
</dbReference>
<evidence type="ECO:0000313" key="4">
    <source>
        <dbReference type="Proteomes" id="UP001175261"/>
    </source>
</evidence>
<accession>A0AA39L7X6</accession>
<feature type="domain" description="NADP-dependent oxidoreductase" evidence="2">
    <location>
        <begin position="22"/>
        <end position="342"/>
    </location>
</feature>
<dbReference type="Pfam" id="PF00248">
    <property type="entry name" value="Aldo_ket_red"/>
    <property type="match status" value="1"/>
</dbReference>